<name>A0A7J3Z7N0_9CREN</name>
<organism evidence="2">
    <name type="scientific">Ignisphaera aggregans</name>
    <dbReference type="NCBI Taxonomy" id="334771"/>
    <lineage>
        <taxon>Archaea</taxon>
        <taxon>Thermoproteota</taxon>
        <taxon>Thermoprotei</taxon>
        <taxon>Desulfurococcales</taxon>
        <taxon>Desulfurococcaceae</taxon>
        <taxon>Ignisphaera</taxon>
    </lineage>
</organism>
<keyword evidence="1" id="KW-1133">Transmembrane helix</keyword>
<keyword evidence="1" id="KW-0472">Membrane</keyword>
<gene>
    <name evidence="2" type="ORF">ENM66_04955</name>
</gene>
<sequence length="277" mass="30233">MLLLNRTALKYVDGFWVTVLRGIDTIDISLEVVRILEAPVKEATDVLIENGELRVVRGVISEDSVKVLTALLHAGLKSTVLRVSVLSDGSLWLVIDRVGVEELGAENLANVVASAVPGKRVIVQEVISLGRLPSYFDALDRYKSLEAIPCFKSLGEGGQGLVLIFNHVCVQEIASQANITLDQVIENIVDKLREVAPLLKKYLYSREFLVVFEDRREAIPLPLISSANETGINASPSISTPSIEHNKTPLLEAFGMILVIVVIVFVVGAAITIRNQT</sequence>
<evidence type="ECO:0000256" key="1">
    <source>
        <dbReference type="SAM" id="Phobius"/>
    </source>
</evidence>
<dbReference type="EMBL" id="DRYQ01000074">
    <property type="protein sequence ID" value="HHQ50681.1"/>
    <property type="molecule type" value="Genomic_DNA"/>
</dbReference>
<proteinExistence type="predicted"/>
<keyword evidence="1" id="KW-0812">Transmembrane</keyword>
<comment type="caution">
    <text evidence="2">The sequence shown here is derived from an EMBL/GenBank/DDBJ whole genome shotgun (WGS) entry which is preliminary data.</text>
</comment>
<evidence type="ECO:0000313" key="2">
    <source>
        <dbReference type="EMBL" id="HHQ50681.1"/>
    </source>
</evidence>
<protein>
    <submittedName>
        <fullName evidence="2">Uncharacterized protein</fullName>
    </submittedName>
</protein>
<dbReference type="AlphaFoldDB" id="A0A7J3Z7N0"/>
<accession>A0A7J3Z7N0</accession>
<feature type="transmembrane region" description="Helical" evidence="1">
    <location>
        <begin position="253"/>
        <end position="273"/>
    </location>
</feature>
<reference evidence="2" key="1">
    <citation type="journal article" date="2020" name="mSystems">
        <title>Genome- and Community-Level Interaction Insights into Carbon Utilization and Element Cycling Functions of Hydrothermarchaeota in Hydrothermal Sediment.</title>
        <authorList>
            <person name="Zhou Z."/>
            <person name="Liu Y."/>
            <person name="Xu W."/>
            <person name="Pan J."/>
            <person name="Luo Z.H."/>
            <person name="Li M."/>
        </authorList>
    </citation>
    <scope>NUCLEOTIDE SEQUENCE [LARGE SCALE GENOMIC DNA]</scope>
    <source>
        <strain evidence="2">SpSt-1105</strain>
    </source>
</reference>